<comment type="caution">
    <text evidence="1">The sequence shown here is derived from an EMBL/GenBank/DDBJ whole genome shotgun (WGS) entry which is preliminary data.</text>
</comment>
<dbReference type="RefSeq" id="WP_141336832.1">
    <property type="nucleotide sequence ID" value="NZ_JBDLZV010000001.1"/>
</dbReference>
<evidence type="ECO:0000313" key="1">
    <source>
        <dbReference type="EMBL" id="MUG72898.1"/>
    </source>
</evidence>
<dbReference type="AlphaFoldDB" id="A0A7X2ZDF6"/>
<keyword evidence="2" id="KW-1185">Reference proteome</keyword>
<sequence length="103" mass="11966">MDAKVEQTLEAALKNWKSMAGSENDEAESTADEFEASFYKFIDAVREWVYGLDQRPQTLEELAELPLIKHILDLLPEPLHLNFETEAELILEHKSRIDEDKYD</sequence>
<dbReference type="Proteomes" id="UP000450917">
    <property type="component" value="Unassembled WGS sequence"/>
</dbReference>
<proteinExistence type="predicted"/>
<dbReference type="EMBL" id="WNZX01000019">
    <property type="protein sequence ID" value="MUG72898.1"/>
    <property type="molecule type" value="Genomic_DNA"/>
</dbReference>
<reference evidence="1 2" key="1">
    <citation type="submission" date="2019-11" db="EMBL/GenBank/DDBJ databases">
        <title>Draft genome sequences of five Paenibacillus species of dairy origin.</title>
        <authorList>
            <person name="Olajide A.M."/>
            <person name="Chen S."/>
            <person name="Lapointe G."/>
        </authorList>
    </citation>
    <scope>NUCLEOTIDE SEQUENCE [LARGE SCALE GENOMIC DNA]</scope>
    <source>
        <strain evidence="1 2">2CS3</strain>
    </source>
</reference>
<evidence type="ECO:0000313" key="2">
    <source>
        <dbReference type="Proteomes" id="UP000450917"/>
    </source>
</evidence>
<gene>
    <name evidence="1" type="ORF">GNP93_19745</name>
</gene>
<name>A0A7X2ZDF6_9BACL</name>
<accession>A0A7X2ZDF6</accession>
<organism evidence="1 2">
    <name type="scientific">Paenibacillus validus</name>
    <dbReference type="NCBI Taxonomy" id="44253"/>
    <lineage>
        <taxon>Bacteria</taxon>
        <taxon>Bacillati</taxon>
        <taxon>Bacillota</taxon>
        <taxon>Bacilli</taxon>
        <taxon>Bacillales</taxon>
        <taxon>Paenibacillaceae</taxon>
        <taxon>Paenibacillus</taxon>
    </lineage>
</organism>
<protein>
    <submittedName>
        <fullName evidence="1">Uncharacterized protein</fullName>
    </submittedName>
</protein>